<dbReference type="RefSeq" id="WP_145349445.1">
    <property type="nucleotide sequence ID" value="NZ_CP036262.1"/>
</dbReference>
<dbReference type="EMBL" id="CP036262">
    <property type="protein sequence ID" value="QDS91366.1"/>
    <property type="molecule type" value="Genomic_DNA"/>
</dbReference>
<evidence type="ECO:0000256" key="1">
    <source>
        <dbReference type="SAM" id="SignalP"/>
    </source>
</evidence>
<gene>
    <name evidence="2" type="ORF">FF011L_00950</name>
</gene>
<sequence length="460" mass="49097" precursor="true">MKRIFQVLALAAAVTGVSIGNVSNAQTVSVGDMSSYTPPSEAYPSIDASVGGYVGDLATPAGHHERVQRLAPRVASHGGYETCGGCNSVSCEGGCYSSGQSRRGKIGAALNDPCASGWMNAELLLWFPQALQSPDLVATGPNAAGAIQGGPGYQALFGGRIEQGMQPGFRADVGRYFSDGQFGVGARIWFLQGADTAFSAQSDGSPGSPILSRPLFNTSVGTEGGFLVGGPLGPLTGEINISSQLDMVASELYGKALFIQGEDYRMDLIGGYSFFNIENDLLITQSSTQLPPSPAARRVVLDSFNTENNFHGGQIGFQTELNRGRFSFLSLTKVHLGNMHQRVDVFGTSRSDFVGVPASLQTFDRGLLVGDDQQSQSRDVFAFAPEANLKIGYRMRNHVNFTVGYSFIYWNRVALAGDQIDRNVDQTAVLTNNPSTSPARKFNDRGFFVQGIDLGISVDY</sequence>
<evidence type="ECO:0008006" key="4">
    <source>
        <dbReference type="Google" id="ProtNLM"/>
    </source>
</evidence>
<dbReference type="AlphaFoldDB" id="A0A517M907"/>
<evidence type="ECO:0000313" key="2">
    <source>
        <dbReference type="EMBL" id="QDS91366.1"/>
    </source>
</evidence>
<proteinExistence type="predicted"/>
<feature type="chain" id="PRO_5021743553" description="Outer membrane protein transport protein (OMPP1/FadL/TodX)" evidence="1">
    <location>
        <begin position="26"/>
        <end position="460"/>
    </location>
</feature>
<keyword evidence="3" id="KW-1185">Reference proteome</keyword>
<accession>A0A517M907</accession>
<dbReference type="KEGG" id="rml:FF011L_00950"/>
<dbReference type="OrthoDB" id="8212403at2"/>
<dbReference type="InterPro" id="IPR011446">
    <property type="entry name" value="BBP7"/>
</dbReference>
<name>A0A517M907_9BACT</name>
<protein>
    <recommendedName>
        <fullName evidence="4">Outer membrane protein transport protein (OMPP1/FadL/TodX)</fullName>
    </recommendedName>
</protein>
<reference evidence="2 3" key="1">
    <citation type="submission" date="2019-02" db="EMBL/GenBank/DDBJ databases">
        <title>Deep-cultivation of Planctomycetes and their phenomic and genomic characterization uncovers novel biology.</title>
        <authorList>
            <person name="Wiegand S."/>
            <person name="Jogler M."/>
            <person name="Boedeker C."/>
            <person name="Pinto D."/>
            <person name="Vollmers J."/>
            <person name="Rivas-Marin E."/>
            <person name="Kohn T."/>
            <person name="Peeters S.H."/>
            <person name="Heuer A."/>
            <person name="Rast P."/>
            <person name="Oberbeckmann S."/>
            <person name="Bunk B."/>
            <person name="Jeske O."/>
            <person name="Meyerdierks A."/>
            <person name="Storesund J.E."/>
            <person name="Kallscheuer N."/>
            <person name="Luecker S."/>
            <person name="Lage O.M."/>
            <person name="Pohl T."/>
            <person name="Merkel B.J."/>
            <person name="Hornburger P."/>
            <person name="Mueller R.-W."/>
            <person name="Bruemmer F."/>
            <person name="Labrenz M."/>
            <person name="Spormann A.M."/>
            <person name="Op den Camp H."/>
            <person name="Overmann J."/>
            <person name="Amann R."/>
            <person name="Jetten M.S.M."/>
            <person name="Mascher T."/>
            <person name="Medema M.H."/>
            <person name="Devos D.P."/>
            <person name="Kaster A.-K."/>
            <person name="Ovreas L."/>
            <person name="Rohde M."/>
            <person name="Galperin M.Y."/>
            <person name="Jogler C."/>
        </authorList>
    </citation>
    <scope>NUCLEOTIDE SEQUENCE [LARGE SCALE GENOMIC DNA]</scope>
    <source>
        <strain evidence="2 3">FF011L</strain>
    </source>
</reference>
<feature type="signal peptide" evidence="1">
    <location>
        <begin position="1"/>
        <end position="25"/>
    </location>
</feature>
<evidence type="ECO:0000313" key="3">
    <source>
        <dbReference type="Proteomes" id="UP000320672"/>
    </source>
</evidence>
<dbReference type="Pfam" id="PF07585">
    <property type="entry name" value="BBP7"/>
    <property type="match status" value="1"/>
</dbReference>
<keyword evidence="1" id="KW-0732">Signal</keyword>
<organism evidence="2 3">
    <name type="scientific">Roseimaritima multifibrata</name>
    <dbReference type="NCBI Taxonomy" id="1930274"/>
    <lineage>
        <taxon>Bacteria</taxon>
        <taxon>Pseudomonadati</taxon>
        <taxon>Planctomycetota</taxon>
        <taxon>Planctomycetia</taxon>
        <taxon>Pirellulales</taxon>
        <taxon>Pirellulaceae</taxon>
        <taxon>Roseimaritima</taxon>
    </lineage>
</organism>
<dbReference type="Proteomes" id="UP000320672">
    <property type="component" value="Chromosome"/>
</dbReference>